<evidence type="ECO:0000256" key="1">
    <source>
        <dbReference type="ARBA" id="ARBA00022723"/>
    </source>
</evidence>
<evidence type="ECO:0000256" key="2">
    <source>
        <dbReference type="ARBA" id="ARBA00022771"/>
    </source>
</evidence>
<dbReference type="GO" id="GO:0008270">
    <property type="term" value="F:zinc ion binding"/>
    <property type="evidence" value="ECO:0007669"/>
    <property type="project" value="UniProtKB-KW"/>
</dbReference>
<dbReference type="SMART" id="SM00575">
    <property type="entry name" value="ZnF_PMZ"/>
    <property type="match status" value="1"/>
</dbReference>
<feature type="region of interest" description="Disordered" evidence="5">
    <location>
        <begin position="784"/>
        <end position="870"/>
    </location>
</feature>
<dbReference type="PANTHER" id="PTHR47718">
    <property type="entry name" value="OS01G0519700 PROTEIN"/>
    <property type="match status" value="1"/>
</dbReference>
<evidence type="ECO:0000313" key="7">
    <source>
        <dbReference type="EMBL" id="CAB4286274.1"/>
    </source>
</evidence>
<protein>
    <recommendedName>
        <fullName evidence="6">SWIM-type domain-containing protein</fullName>
    </recommendedName>
</protein>
<evidence type="ECO:0000313" key="8">
    <source>
        <dbReference type="Proteomes" id="UP000507222"/>
    </source>
</evidence>
<sequence length="870" mass="99452">MSIADLAEREFAKFEEAERFYCNYALAIGFSIRRSRLRCSEGGVVMGRQWVCSKEGSRSKKWTNRDDMVRTPRKETRENCHATFAVKYCPKRDAYIVTKFVNEHSHRLANSRDVPFLRSHRYVTESNIAQSMSMRKASIKTNRTYDYMVDQAGGYMKVGFTSKDLYNMIDFERQQVVLDGDAQAAISYMNAKVLRTFLTSMKDKKPVSIVTDEDEAMRVAIDEVFPDAHHRLCTRHIMRNVNTNGMHKNLKDGIGRGMKLVKCIPRIERSLLRLRNENVKDDFDSNNSHPFLRTHLRSLKEHAASIFTHDIYKLIRNEINKEAKLILMQPVRNNEDPLVYTFSKFGRPDDKWTVVYYKKEQHMQCSCKLFESSGIPCCHMFGVMKCDHMDQILPTLIMKGWTKDARRRSEFVVKSDDVPNETIQIARFRSLRADFNKLCFYGSQTKVVYKRLKAEFGKLNTLVETWKKQHEQTSLNLGCHNNVVRDPIVAKTKGMQTTGSKGKKAPQCGECKVTSHNKRNCPNHIVGESVKRKRGYTSDRSDILSSFGPEDDTTVGNKTFYSSSSAVHGTKTLSSSCTTPNSGFSYGEVSSGSTRYTSDGFTFETPEYSYFHLKPLALTRPLTDVDWLLRAFRWLSAPDVRETSHNLEQFRTTLRYTSTDQRTGWLNPLIIDSFEMSMSYISIIQLSSIIVQKGVCSVGLKFQASEIKIPSWSVQVVGWGDADDCEVLDIPRGKSSTCLPLPEDVKYVSASIATQLLDMISGLNSLLFTKCMAARTIISELRQGTHTQHNHNPLARKEIADAEDENKIDDEGDEEDEENDNDFETSCEDGEEDEKDEENDNDFETSCEDGEEDEEDEENVEDEEVEENGD</sequence>
<gene>
    <name evidence="7" type="ORF">CURHAP_LOCUS43307</name>
</gene>
<dbReference type="Pfam" id="PF10551">
    <property type="entry name" value="MULE"/>
    <property type="match status" value="1"/>
</dbReference>
<proteinExistence type="predicted"/>
<organism evidence="7 8">
    <name type="scientific">Prunus armeniaca</name>
    <name type="common">Apricot</name>
    <name type="synonym">Armeniaca vulgaris</name>
    <dbReference type="NCBI Taxonomy" id="36596"/>
    <lineage>
        <taxon>Eukaryota</taxon>
        <taxon>Viridiplantae</taxon>
        <taxon>Streptophyta</taxon>
        <taxon>Embryophyta</taxon>
        <taxon>Tracheophyta</taxon>
        <taxon>Spermatophyta</taxon>
        <taxon>Magnoliopsida</taxon>
        <taxon>eudicotyledons</taxon>
        <taxon>Gunneridae</taxon>
        <taxon>Pentapetalae</taxon>
        <taxon>rosids</taxon>
        <taxon>fabids</taxon>
        <taxon>Rosales</taxon>
        <taxon>Rosaceae</taxon>
        <taxon>Amygdaloideae</taxon>
        <taxon>Amygdaleae</taxon>
        <taxon>Prunus</taxon>
    </lineage>
</organism>
<dbReference type="InterPro" id="IPR004330">
    <property type="entry name" value="FAR1_DNA_bnd_dom"/>
</dbReference>
<reference evidence="7 8" key="1">
    <citation type="submission" date="2020-05" db="EMBL/GenBank/DDBJ databases">
        <authorList>
            <person name="Campoy J."/>
            <person name="Schneeberger K."/>
            <person name="Spophaly S."/>
        </authorList>
    </citation>
    <scope>NUCLEOTIDE SEQUENCE [LARGE SCALE GENOMIC DNA]</scope>
    <source>
        <strain evidence="7">PruArmRojPasFocal</strain>
    </source>
</reference>
<evidence type="ECO:0000259" key="6">
    <source>
        <dbReference type="PROSITE" id="PS50966"/>
    </source>
</evidence>
<dbReference type="EMBL" id="CAEKDK010000007">
    <property type="protein sequence ID" value="CAB4286274.1"/>
    <property type="molecule type" value="Genomic_DNA"/>
</dbReference>
<dbReference type="InterPro" id="IPR018289">
    <property type="entry name" value="MULE_transposase_dom"/>
</dbReference>
<dbReference type="PANTHER" id="PTHR47718:SF15">
    <property type="entry name" value="PROTEIN FAR1-RELATED SEQUENCE 5-LIKE"/>
    <property type="match status" value="1"/>
</dbReference>
<evidence type="ECO:0000256" key="4">
    <source>
        <dbReference type="PROSITE-ProRule" id="PRU00325"/>
    </source>
</evidence>
<dbReference type="InterPro" id="IPR007527">
    <property type="entry name" value="Znf_SWIM"/>
</dbReference>
<keyword evidence="3" id="KW-0862">Zinc</keyword>
<evidence type="ECO:0000256" key="5">
    <source>
        <dbReference type="SAM" id="MobiDB-lite"/>
    </source>
</evidence>
<dbReference type="PROSITE" id="PS50966">
    <property type="entry name" value="ZF_SWIM"/>
    <property type="match status" value="1"/>
</dbReference>
<evidence type="ECO:0000256" key="3">
    <source>
        <dbReference type="ARBA" id="ARBA00022833"/>
    </source>
</evidence>
<feature type="compositionally biased region" description="Acidic residues" evidence="5">
    <location>
        <begin position="801"/>
        <end position="870"/>
    </location>
</feature>
<dbReference type="AlphaFoldDB" id="A0A6J5VEF1"/>
<dbReference type="InterPro" id="IPR006564">
    <property type="entry name" value="Znf_PMZ"/>
</dbReference>
<keyword evidence="2 4" id="KW-0863">Zinc-finger</keyword>
<feature type="domain" description="SWIM-type" evidence="6">
    <location>
        <begin position="352"/>
        <end position="388"/>
    </location>
</feature>
<dbReference type="Proteomes" id="UP000507222">
    <property type="component" value="Unassembled WGS sequence"/>
</dbReference>
<accession>A0A6J5VEF1</accession>
<dbReference type="Pfam" id="PF03101">
    <property type="entry name" value="FAR1"/>
    <property type="match status" value="1"/>
</dbReference>
<name>A0A6J5VEF1_PRUAR</name>
<keyword evidence="1" id="KW-0479">Metal-binding</keyword>